<gene>
    <name evidence="2" type="ORF">ACFFGY_03975</name>
</gene>
<dbReference type="PRINTS" id="PR00111">
    <property type="entry name" value="ABHYDROLASE"/>
</dbReference>
<organism evidence="2 3">
    <name type="scientific">Roseomonas elaeocarpi</name>
    <dbReference type="NCBI Taxonomy" id="907779"/>
    <lineage>
        <taxon>Bacteria</taxon>
        <taxon>Pseudomonadati</taxon>
        <taxon>Pseudomonadota</taxon>
        <taxon>Alphaproteobacteria</taxon>
        <taxon>Acetobacterales</taxon>
        <taxon>Roseomonadaceae</taxon>
        <taxon>Roseomonas</taxon>
    </lineage>
</organism>
<sequence length="341" mass="35659">MLAGLLLTVLAGCGPYVAEMGPPLVAPALLAGPASDPAGGALIAGDGAALPVRIYRPEGPPRGVILAIHGLNDASRDFMEPDTAPLLTAGGQLVYAYDQRGFGRAPDRGLWPGTDALVADARAMVAALRARYPELPLTVLGESMGGAVALLAATQEPVPPIDRLVLSAPALWSRREIGPVASGVLGALAYGLPALSFPASGGNIRASDNEAALRRFSTDPLTLKQTRADVGYGLFDLMDRAVAALPRCCRMPAILLHGEHDRLVPGGVLRRALDAGGETPEGTQGTLRLAVYPDGWHLLLRDRNREVVARDVLSFLQDPQAPLPSGAETRAAAWLHEEDAP</sequence>
<evidence type="ECO:0000313" key="2">
    <source>
        <dbReference type="EMBL" id="MFC0407392.1"/>
    </source>
</evidence>
<evidence type="ECO:0000313" key="3">
    <source>
        <dbReference type="Proteomes" id="UP001589865"/>
    </source>
</evidence>
<accession>A0ABV6JNU6</accession>
<dbReference type="InterPro" id="IPR000073">
    <property type="entry name" value="AB_hydrolase_1"/>
</dbReference>
<dbReference type="PANTHER" id="PTHR11614">
    <property type="entry name" value="PHOSPHOLIPASE-RELATED"/>
    <property type="match status" value="1"/>
</dbReference>
<dbReference type="Proteomes" id="UP001589865">
    <property type="component" value="Unassembled WGS sequence"/>
</dbReference>
<dbReference type="GO" id="GO:0016787">
    <property type="term" value="F:hydrolase activity"/>
    <property type="evidence" value="ECO:0007669"/>
    <property type="project" value="UniProtKB-KW"/>
</dbReference>
<keyword evidence="2" id="KW-0378">Hydrolase</keyword>
<dbReference type="RefSeq" id="WP_377043087.1">
    <property type="nucleotide sequence ID" value="NZ_JBHLUN010000002.1"/>
</dbReference>
<dbReference type="InterPro" id="IPR022742">
    <property type="entry name" value="Hydrolase_4"/>
</dbReference>
<protein>
    <submittedName>
        <fullName evidence="2">Alpha/beta fold hydrolase</fullName>
    </submittedName>
</protein>
<reference evidence="2 3" key="1">
    <citation type="submission" date="2024-09" db="EMBL/GenBank/DDBJ databases">
        <authorList>
            <person name="Sun Q."/>
            <person name="Mori K."/>
        </authorList>
    </citation>
    <scope>NUCLEOTIDE SEQUENCE [LARGE SCALE GENOMIC DNA]</scope>
    <source>
        <strain evidence="2 3">TBRC 5777</strain>
    </source>
</reference>
<dbReference type="InterPro" id="IPR029058">
    <property type="entry name" value="AB_hydrolase_fold"/>
</dbReference>
<comment type="caution">
    <text evidence="2">The sequence shown here is derived from an EMBL/GenBank/DDBJ whole genome shotgun (WGS) entry which is preliminary data.</text>
</comment>
<evidence type="ECO:0000259" key="1">
    <source>
        <dbReference type="Pfam" id="PF12146"/>
    </source>
</evidence>
<dbReference type="Pfam" id="PF12146">
    <property type="entry name" value="Hydrolase_4"/>
    <property type="match status" value="1"/>
</dbReference>
<keyword evidence="3" id="KW-1185">Reference proteome</keyword>
<dbReference type="InterPro" id="IPR051044">
    <property type="entry name" value="MAG_DAG_Lipase"/>
</dbReference>
<dbReference type="SUPFAM" id="SSF53474">
    <property type="entry name" value="alpha/beta-Hydrolases"/>
    <property type="match status" value="1"/>
</dbReference>
<name>A0ABV6JNU6_9PROT</name>
<dbReference type="Gene3D" id="3.40.50.1820">
    <property type="entry name" value="alpha/beta hydrolase"/>
    <property type="match status" value="1"/>
</dbReference>
<feature type="domain" description="Serine aminopeptidase S33" evidence="1">
    <location>
        <begin position="60"/>
        <end position="303"/>
    </location>
</feature>
<dbReference type="EMBL" id="JBHLUN010000002">
    <property type="protein sequence ID" value="MFC0407392.1"/>
    <property type="molecule type" value="Genomic_DNA"/>
</dbReference>
<proteinExistence type="predicted"/>